<feature type="transmembrane region" description="Helical" evidence="9">
    <location>
        <begin position="138"/>
        <end position="159"/>
    </location>
</feature>
<name>A0A3M8Q903_9GAMM</name>
<evidence type="ECO:0000256" key="9">
    <source>
        <dbReference type="RuleBase" id="RU369079"/>
    </source>
</evidence>
<dbReference type="OrthoDB" id="9795655at2"/>
<dbReference type="GO" id="GO:0022857">
    <property type="term" value="F:transmembrane transporter activity"/>
    <property type="evidence" value="ECO:0007669"/>
    <property type="project" value="UniProtKB-UniRule"/>
</dbReference>
<comment type="caution">
    <text evidence="11">The sequence shown here is derived from an EMBL/GenBank/DDBJ whole genome shotgun (WGS) entry which is preliminary data.</text>
</comment>
<proteinExistence type="inferred from homology"/>
<evidence type="ECO:0000256" key="4">
    <source>
        <dbReference type="ARBA" id="ARBA00022519"/>
    </source>
</evidence>
<dbReference type="AlphaFoldDB" id="A0A3M8Q903"/>
<keyword evidence="2 9" id="KW-0813">Transport</keyword>
<feature type="transmembrane region" description="Helical" evidence="9">
    <location>
        <begin position="95"/>
        <end position="118"/>
    </location>
</feature>
<accession>A0A3M8Q903</accession>
<keyword evidence="3" id="KW-1003">Cell membrane</keyword>
<feature type="transmembrane region" description="Helical" evidence="9">
    <location>
        <begin position="12"/>
        <end position="35"/>
    </location>
</feature>
<comment type="subunit">
    <text evidence="9">The complex comprises the extracytoplasmic solute receptor protein and the two transmembrane proteins.</text>
</comment>
<dbReference type="PANTHER" id="PTHR35011:SF4">
    <property type="entry name" value="SLL1102 PROTEIN"/>
    <property type="match status" value="1"/>
</dbReference>
<comment type="similarity">
    <text evidence="8 9">Belongs to the TRAP transporter small permease family.</text>
</comment>
<keyword evidence="7 9" id="KW-0472">Membrane</keyword>
<evidence type="ECO:0000313" key="12">
    <source>
        <dbReference type="Proteomes" id="UP000280507"/>
    </source>
</evidence>
<feature type="transmembrane region" description="Helical" evidence="9">
    <location>
        <begin position="55"/>
        <end position="74"/>
    </location>
</feature>
<evidence type="ECO:0000256" key="1">
    <source>
        <dbReference type="ARBA" id="ARBA00004429"/>
    </source>
</evidence>
<dbReference type="Proteomes" id="UP000280507">
    <property type="component" value="Unassembled WGS sequence"/>
</dbReference>
<evidence type="ECO:0000313" key="11">
    <source>
        <dbReference type="EMBL" id="RNF52547.1"/>
    </source>
</evidence>
<evidence type="ECO:0000256" key="5">
    <source>
        <dbReference type="ARBA" id="ARBA00022692"/>
    </source>
</evidence>
<dbReference type="InterPro" id="IPR007387">
    <property type="entry name" value="TRAP_DctQ"/>
</dbReference>
<dbReference type="EMBL" id="RIZG01000001">
    <property type="protein sequence ID" value="RNF52547.1"/>
    <property type="molecule type" value="Genomic_DNA"/>
</dbReference>
<dbReference type="InterPro" id="IPR055348">
    <property type="entry name" value="DctQ"/>
</dbReference>
<comment type="function">
    <text evidence="9">Part of the tripartite ATP-independent periplasmic (TRAP) transport system.</text>
</comment>
<evidence type="ECO:0000256" key="2">
    <source>
        <dbReference type="ARBA" id="ARBA00022448"/>
    </source>
</evidence>
<keyword evidence="5 9" id="KW-0812">Transmembrane</keyword>
<organism evidence="11 12">
    <name type="scientific">Marinomonas hwangdonensis</name>
    <dbReference type="NCBI Taxonomy" id="1053647"/>
    <lineage>
        <taxon>Bacteria</taxon>
        <taxon>Pseudomonadati</taxon>
        <taxon>Pseudomonadota</taxon>
        <taxon>Gammaproteobacteria</taxon>
        <taxon>Oceanospirillales</taxon>
        <taxon>Oceanospirillaceae</taxon>
        <taxon>Marinomonas</taxon>
    </lineage>
</organism>
<reference evidence="11 12" key="1">
    <citation type="journal article" date="2012" name="Int. J. Syst. Evol. Microbiol.">
        <title>Marinomonas hwangdonensis sp. nov., isolated from seawater.</title>
        <authorList>
            <person name="Jung Y.T."/>
            <person name="Oh T.K."/>
            <person name="Yoon J.H."/>
        </authorList>
    </citation>
    <scope>NUCLEOTIDE SEQUENCE [LARGE SCALE GENOMIC DNA]</scope>
    <source>
        <strain evidence="11 12">HDW-15</strain>
    </source>
</reference>
<dbReference type="Pfam" id="PF04290">
    <property type="entry name" value="DctQ"/>
    <property type="match status" value="1"/>
</dbReference>
<keyword evidence="4 9" id="KW-0997">Cell inner membrane</keyword>
<keyword evidence="12" id="KW-1185">Reference proteome</keyword>
<protein>
    <recommendedName>
        <fullName evidence="9">TRAP transporter small permease protein</fullName>
    </recommendedName>
</protein>
<evidence type="ECO:0000256" key="3">
    <source>
        <dbReference type="ARBA" id="ARBA00022475"/>
    </source>
</evidence>
<dbReference type="PANTHER" id="PTHR35011">
    <property type="entry name" value="2,3-DIKETO-L-GULONATE TRAP TRANSPORTER SMALL PERMEASE PROTEIN YIAM"/>
    <property type="match status" value="1"/>
</dbReference>
<comment type="subcellular location">
    <subcellularLocation>
        <location evidence="1 9">Cell inner membrane</location>
        <topology evidence="1 9">Multi-pass membrane protein</topology>
    </subcellularLocation>
</comment>
<evidence type="ECO:0000259" key="10">
    <source>
        <dbReference type="Pfam" id="PF04290"/>
    </source>
</evidence>
<evidence type="ECO:0000256" key="6">
    <source>
        <dbReference type="ARBA" id="ARBA00022989"/>
    </source>
</evidence>
<feature type="domain" description="Tripartite ATP-independent periplasmic transporters DctQ component" evidence="10">
    <location>
        <begin position="33"/>
        <end position="162"/>
    </location>
</feature>
<gene>
    <name evidence="11" type="ORF">EBI00_00015</name>
</gene>
<dbReference type="GO" id="GO:0005886">
    <property type="term" value="C:plasma membrane"/>
    <property type="evidence" value="ECO:0007669"/>
    <property type="project" value="UniProtKB-SubCell"/>
</dbReference>
<evidence type="ECO:0000256" key="7">
    <source>
        <dbReference type="ARBA" id="ARBA00023136"/>
    </source>
</evidence>
<keyword evidence="6 9" id="KW-1133">Transmembrane helix</keyword>
<sequence length="180" mass="20280">MMFLIHLERGITRFSNFLGVICTLMFIALLFNVFYDVLMRYAFNNVSIAMQELEWHLYSAIFLLGIPYGIQHGGHVRVDLIYENLSIRGKAWTDLFGCIVFLIPFTLLVGYYGVGFAYESYALGETSGDPGGLAHRWIIKGVIPLAFFCMTISGIGMILRCINALRGVSEEGFSHPPIQH</sequence>
<evidence type="ECO:0000256" key="8">
    <source>
        <dbReference type="ARBA" id="ARBA00038436"/>
    </source>
</evidence>